<dbReference type="EMBL" id="CP114040">
    <property type="protein sequence ID" value="WAS90023.1"/>
    <property type="molecule type" value="Genomic_DNA"/>
</dbReference>
<name>A0ABY7GSY2_9BACT</name>
<evidence type="ECO:0000313" key="3">
    <source>
        <dbReference type="Proteomes" id="UP001164459"/>
    </source>
</evidence>
<accession>A0ABY7GSY2</accession>
<dbReference type="SUPFAM" id="SSF54593">
    <property type="entry name" value="Glyoxalase/Bleomycin resistance protein/Dihydroxybiphenyl dioxygenase"/>
    <property type="match status" value="1"/>
</dbReference>
<feature type="domain" description="VOC" evidence="1">
    <location>
        <begin position="3"/>
        <end position="122"/>
    </location>
</feature>
<proteinExistence type="predicted"/>
<evidence type="ECO:0000313" key="2">
    <source>
        <dbReference type="EMBL" id="WAS90023.1"/>
    </source>
</evidence>
<dbReference type="PROSITE" id="PS51819">
    <property type="entry name" value="VOC"/>
    <property type="match status" value="1"/>
</dbReference>
<gene>
    <name evidence="2" type="ORF">O0S08_27835</name>
</gene>
<dbReference type="InterPro" id="IPR004360">
    <property type="entry name" value="Glyas_Fos-R_dOase_dom"/>
</dbReference>
<dbReference type="InterPro" id="IPR029068">
    <property type="entry name" value="Glyas_Bleomycin-R_OHBP_Dase"/>
</dbReference>
<keyword evidence="3" id="KW-1185">Reference proteome</keyword>
<dbReference type="Gene3D" id="3.10.180.10">
    <property type="entry name" value="2,3-Dihydroxybiphenyl 1,2-Dioxygenase, domain 1"/>
    <property type="match status" value="1"/>
</dbReference>
<dbReference type="RefSeq" id="WP_269032357.1">
    <property type="nucleotide sequence ID" value="NZ_CP114040.1"/>
</dbReference>
<evidence type="ECO:0000259" key="1">
    <source>
        <dbReference type="PROSITE" id="PS51819"/>
    </source>
</evidence>
<reference evidence="2" key="1">
    <citation type="submission" date="2022-11" db="EMBL/GenBank/DDBJ databases">
        <title>Minimal conservation of predation-associated metabolite biosynthetic gene clusters underscores biosynthetic potential of Myxococcota including descriptions for ten novel species: Archangium lansinium sp. nov., Myxococcus landrumus sp. nov., Nannocystis bai.</title>
        <authorList>
            <person name="Ahearne A."/>
            <person name="Stevens C."/>
            <person name="Dowd S."/>
        </authorList>
    </citation>
    <scope>NUCLEOTIDE SEQUENCE</scope>
    <source>
        <strain evidence="2">Fl3</strain>
    </source>
</reference>
<dbReference type="Proteomes" id="UP001164459">
    <property type="component" value="Chromosome"/>
</dbReference>
<dbReference type="InterPro" id="IPR037523">
    <property type="entry name" value="VOC_core"/>
</dbReference>
<sequence length="122" mass="13435">MIQLDHLAVDARDVAASARFLADILGLADPVPEGEDDDMYRVDLDHGVFVLLSPASEPRFSHVAFRVDAARFATIVGRLRARGVAFGNDHDDTHNHRTDDLLGGAGRLYFHDANGHLWEVTC</sequence>
<dbReference type="Pfam" id="PF00903">
    <property type="entry name" value="Glyoxalase"/>
    <property type="match status" value="1"/>
</dbReference>
<protein>
    <recommendedName>
        <fullName evidence="1">VOC domain-containing protein</fullName>
    </recommendedName>
</protein>
<organism evidence="2 3">
    <name type="scientific">Nannocystis punicea</name>
    <dbReference type="NCBI Taxonomy" id="2995304"/>
    <lineage>
        <taxon>Bacteria</taxon>
        <taxon>Pseudomonadati</taxon>
        <taxon>Myxococcota</taxon>
        <taxon>Polyangia</taxon>
        <taxon>Nannocystales</taxon>
        <taxon>Nannocystaceae</taxon>
        <taxon>Nannocystis</taxon>
    </lineage>
</organism>